<dbReference type="Proteomes" id="UP000267164">
    <property type="component" value="Chromosome"/>
</dbReference>
<keyword evidence="1" id="KW-0812">Transmembrane</keyword>
<keyword evidence="3" id="KW-1185">Reference proteome</keyword>
<feature type="transmembrane region" description="Helical" evidence="1">
    <location>
        <begin position="162"/>
        <end position="183"/>
    </location>
</feature>
<proteinExistence type="predicted"/>
<feature type="transmembrane region" description="Helical" evidence="1">
    <location>
        <begin position="135"/>
        <end position="155"/>
    </location>
</feature>
<gene>
    <name evidence="2" type="ORF">D7D52_01710</name>
</gene>
<name>A0A386ZME9_9NOCA</name>
<evidence type="ECO:0000313" key="3">
    <source>
        <dbReference type="Proteomes" id="UP000267164"/>
    </source>
</evidence>
<feature type="transmembrane region" description="Helical" evidence="1">
    <location>
        <begin position="108"/>
        <end position="129"/>
    </location>
</feature>
<dbReference type="EMBL" id="CP032568">
    <property type="protein sequence ID" value="AYF78628.1"/>
    <property type="molecule type" value="Genomic_DNA"/>
</dbReference>
<dbReference type="KEGG" id="nyu:D7D52_01710"/>
<dbReference type="InterPro" id="IPR007136">
    <property type="entry name" value="DUF347"/>
</dbReference>
<keyword evidence="1" id="KW-0472">Membrane</keyword>
<dbReference type="Pfam" id="PF03988">
    <property type="entry name" value="DUF347"/>
    <property type="match status" value="3"/>
</dbReference>
<evidence type="ECO:0008006" key="4">
    <source>
        <dbReference type="Google" id="ProtNLM"/>
    </source>
</evidence>
<dbReference type="AlphaFoldDB" id="A0A386ZME9"/>
<sequence>MGETFSDFLVKHLPPLLAVGGALLAFAASLIVQFRAPRYRVWTYWTAVIMVAVFGTMVADIVDFVIGIPLGISTVVFLALLAGVFALWHRREGTLDVHSINTPRREGFYWATVMVTFALGTVAGDFTAATLHLGYLLSAVLFAAAISLPALAWRYAGLNPVLAFWTAYVITRPLGASITDWFASDRSDGLNLGTGWVTLAAAVPMTALIALLARRSAAPPVIASVD</sequence>
<feature type="transmembrane region" description="Helical" evidence="1">
    <location>
        <begin position="65"/>
        <end position="88"/>
    </location>
</feature>
<organism evidence="2 3">
    <name type="scientific">Nocardia yunnanensis</name>
    <dbReference type="NCBI Taxonomy" id="2382165"/>
    <lineage>
        <taxon>Bacteria</taxon>
        <taxon>Bacillati</taxon>
        <taxon>Actinomycetota</taxon>
        <taxon>Actinomycetes</taxon>
        <taxon>Mycobacteriales</taxon>
        <taxon>Nocardiaceae</taxon>
        <taxon>Nocardia</taxon>
    </lineage>
</organism>
<accession>A0A386ZME9</accession>
<feature type="transmembrane region" description="Helical" evidence="1">
    <location>
        <begin position="12"/>
        <end position="34"/>
    </location>
</feature>
<dbReference type="OrthoDB" id="9794709at2"/>
<evidence type="ECO:0000256" key="1">
    <source>
        <dbReference type="SAM" id="Phobius"/>
    </source>
</evidence>
<feature type="transmembrane region" description="Helical" evidence="1">
    <location>
        <begin position="195"/>
        <end position="213"/>
    </location>
</feature>
<keyword evidence="1" id="KW-1133">Transmembrane helix</keyword>
<evidence type="ECO:0000313" key="2">
    <source>
        <dbReference type="EMBL" id="AYF78628.1"/>
    </source>
</evidence>
<reference evidence="2 3" key="1">
    <citation type="submission" date="2018-09" db="EMBL/GenBank/DDBJ databases">
        <title>Nocardia yunnanensis sp. nov., an actinomycete isolated from a soil sample.</title>
        <authorList>
            <person name="Zhang J."/>
        </authorList>
    </citation>
    <scope>NUCLEOTIDE SEQUENCE [LARGE SCALE GENOMIC DNA]</scope>
    <source>
        <strain evidence="2 3">CFHS0054</strain>
    </source>
</reference>
<protein>
    <recommendedName>
        <fullName evidence="4">Membrane-anchored protein</fullName>
    </recommendedName>
</protein>
<feature type="transmembrane region" description="Helical" evidence="1">
    <location>
        <begin position="41"/>
        <end position="59"/>
    </location>
</feature>